<accession>C0Q9F3</accession>
<evidence type="ECO:0000313" key="1">
    <source>
        <dbReference type="EMBL" id="ACN14517.1"/>
    </source>
</evidence>
<evidence type="ECO:0000313" key="2">
    <source>
        <dbReference type="Proteomes" id="UP000000442"/>
    </source>
</evidence>
<gene>
    <name evidence="1" type="ordered locus">HRM2_14080</name>
</gene>
<dbReference type="AlphaFoldDB" id="C0Q9F3"/>
<protein>
    <submittedName>
        <fullName evidence="1">Uncharacterized protein</fullName>
    </submittedName>
</protein>
<dbReference type="HOGENOM" id="CLU_2715729_0_0_7"/>
<sequence length="72" mass="8082">MNLDNLLVSESYPMDIIPMGHHQPTARKRNGWGVILLPGSVHLKGIRHLPAKWGLKGTCSFNLFKLKKGKFS</sequence>
<dbReference type="EMBL" id="CP001087">
    <property type="protein sequence ID" value="ACN14517.1"/>
    <property type="molecule type" value="Genomic_DNA"/>
</dbReference>
<keyword evidence="2" id="KW-1185">Reference proteome</keyword>
<dbReference type="Proteomes" id="UP000000442">
    <property type="component" value="Chromosome"/>
</dbReference>
<name>C0Q9F3_DESAH</name>
<organism evidence="1 2">
    <name type="scientific">Desulforapulum autotrophicum (strain ATCC 43914 / DSM 3382 / VKM B-1955 / HRM2)</name>
    <name type="common">Desulfobacterium autotrophicum</name>
    <dbReference type="NCBI Taxonomy" id="177437"/>
    <lineage>
        <taxon>Bacteria</taxon>
        <taxon>Pseudomonadati</taxon>
        <taxon>Thermodesulfobacteriota</taxon>
        <taxon>Desulfobacteria</taxon>
        <taxon>Desulfobacterales</taxon>
        <taxon>Desulfobacteraceae</taxon>
        <taxon>Desulforapulum</taxon>
    </lineage>
</organism>
<reference evidence="1 2" key="1">
    <citation type="journal article" date="2009" name="Environ. Microbiol.">
        <title>Genome sequence of Desulfobacterium autotrophicum HRM2, a marine sulfate reducer oxidizing organic carbon completely to carbon dioxide.</title>
        <authorList>
            <person name="Strittmatter A.W."/>
            <person name="Liesegang H."/>
            <person name="Rabus R."/>
            <person name="Decker I."/>
            <person name="Amann J."/>
            <person name="Andres S."/>
            <person name="Henne A."/>
            <person name="Fricke W.F."/>
            <person name="Martinez-Arias R."/>
            <person name="Bartels D."/>
            <person name="Goesmann A."/>
            <person name="Krause L."/>
            <person name="Puehler A."/>
            <person name="Klenk H.P."/>
            <person name="Richter M."/>
            <person name="Schuler M."/>
            <person name="Gloeckner F.O."/>
            <person name="Meyerdierks A."/>
            <person name="Gottschalk G."/>
            <person name="Amann R."/>
        </authorList>
    </citation>
    <scope>NUCLEOTIDE SEQUENCE [LARGE SCALE GENOMIC DNA]</scope>
    <source>
        <strain evidence="2">ATCC 43914 / DSM 3382 / HRM2</strain>
    </source>
</reference>
<proteinExistence type="predicted"/>
<dbReference type="KEGG" id="dat:HRM2_14080"/>